<dbReference type="EMBL" id="CP069105">
    <property type="protein sequence ID" value="QSS55127.1"/>
    <property type="molecule type" value="Genomic_DNA"/>
</dbReference>
<reference evidence="1" key="1">
    <citation type="submission" date="2021-01" db="EMBL/GenBank/DDBJ databases">
        <title>Chromosome-level genome assembly of a human fungal pathogen reveals clustering of transcriptionally co-regulated genes.</title>
        <authorList>
            <person name="Voorhies M."/>
            <person name="Cohen S."/>
            <person name="Shea T.P."/>
            <person name="Petrus S."/>
            <person name="Munoz J.F."/>
            <person name="Poplawski S."/>
            <person name="Goldman W.E."/>
            <person name="Michael T."/>
            <person name="Cuomo C.A."/>
            <person name="Sil A."/>
            <person name="Beyhan S."/>
        </authorList>
    </citation>
    <scope>NUCLEOTIDE SEQUENCE</scope>
    <source>
        <strain evidence="1">H88</strain>
    </source>
</reference>
<dbReference type="AlphaFoldDB" id="A0A8A1LT18"/>
<dbReference type="InterPro" id="IPR011009">
    <property type="entry name" value="Kinase-like_dom_sf"/>
</dbReference>
<accession>A0A8A1LT18</accession>
<proteinExistence type="predicted"/>
<evidence type="ECO:0000313" key="2">
    <source>
        <dbReference type="Proteomes" id="UP000663419"/>
    </source>
</evidence>
<name>A0A8A1LT18_AJEC8</name>
<gene>
    <name evidence="1" type="ORF">I7I53_02917</name>
</gene>
<dbReference type="SUPFAM" id="SSF56112">
    <property type="entry name" value="Protein kinase-like (PK-like)"/>
    <property type="match status" value="1"/>
</dbReference>
<protein>
    <recommendedName>
        <fullName evidence="3">Protein kinase domain-containing protein</fullName>
    </recommendedName>
</protein>
<dbReference type="Proteomes" id="UP000663419">
    <property type="component" value="Chromosome 4"/>
</dbReference>
<evidence type="ECO:0000313" key="1">
    <source>
        <dbReference type="EMBL" id="QSS55127.1"/>
    </source>
</evidence>
<dbReference type="Gene3D" id="3.30.200.20">
    <property type="entry name" value="Phosphorylase Kinase, domain 1"/>
    <property type="match status" value="1"/>
</dbReference>
<organism evidence="1 2">
    <name type="scientific">Ajellomyces capsulatus (strain H88)</name>
    <name type="common">Darling's disease fungus</name>
    <name type="synonym">Histoplasma capsulatum</name>
    <dbReference type="NCBI Taxonomy" id="544711"/>
    <lineage>
        <taxon>Eukaryota</taxon>
        <taxon>Fungi</taxon>
        <taxon>Dikarya</taxon>
        <taxon>Ascomycota</taxon>
        <taxon>Pezizomycotina</taxon>
        <taxon>Eurotiomycetes</taxon>
        <taxon>Eurotiomycetidae</taxon>
        <taxon>Onygenales</taxon>
        <taxon>Ajellomycetaceae</taxon>
        <taxon>Histoplasma</taxon>
    </lineage>
</organism>
<dbReference type="VEuPathDB" id="FungiDB:I7I53_02917"/>
<evidence type="ECO:0008006" key="3">
    <source>
        <dbReference type="Google" id="ProtNLM"/>
    </source>
</evidence>
<sequence>MAGRYTVLHKLERGGYSAVWAARDQREDTYVTIKICVAEGELQIMKMSSHNSCWKCVIQMLDHFIITGPNGFINVWFTNLLCRT</sequence>